<dbReference type="InterPro" id="IPR011767">
    <property type="entry name" value="GLR_AS"/>
</dbReference>
<keyword evidence="6" id="KW-1015">Disulfide bond</keyword>
<protein>
    <recommendedName>
        <fullName evidence="3">Glutaredoxin-1</fullName>
    </recommendedName>
</protein>
<sequence length="107" mass="11862">LNIIAAYVQKEIQSAHVVLFIKSYCPYCAKAIDILQSYIGGSFTSSDLRIVDIGARADCAKVQDYLESITGARSVPRIFIGKKFIGGCSDLEQLHRRKLLAELLARK</sequence>
<dbReference type="InterPro" id="IPR014025">
    <property type="entry name" value="Glutaredoxin_subgr"/>
</dbReference>
<comment type="function">
    <text evidence="1">Has a glutathione-disulfide oxidoreductase activity in the presence of NADPH and glutathione reductase. Reduces low molecular weight disulfides and proteins.</text>
</comment>
<dbReference type="SUPFAM" id="SSF52833">
    <property type="entry name" value="Thioredoxin-like"/>
    <property type="match status" value="1"/>
</dbReference>
<evidence type="ECO:0000256" key="3">
    <source>
        <dbReference type="ARBA" id="ARBA00013662"/>
    </source>
</evidence>
<evidence type="ECO:0000256" key="6">
    <source>
        <dbReference type="ARBA" id="ARBA00023157"/>
    </source>
</evidence>
<keyword evidence="4" id="KW-0813">Transport</keyword>
<evidence type="ECO:0000256" key="2">
    <source>
        <dbReference type="ARBA" id="ARBA00007787"/>
    </source>
</evidence>
<dbReference type="NCBIfam" id="TIGR02180">
    <property type="entry name" value="GRX_euk"/>
    <property type="match status" value="1"/>
</dbReference>
<reference evidence="9" key="1">
    <citation type="submission" date="2017-02" db="UniProtKB">
        <authorList>
            <consortium name="WormBaseParasite"/>
        </authorList>
    </citation>
    <scope>IDENTIFICATION</scope>
</reference>
<feature type="domain" description="Glutaredoxin" evidence="8">
    <location>
        <begin position="17"/>
        <end position="85"/>
    </location>
</feature>
<dbReference type="AlphaFoldDB" id="A0A0R3W492"/>
<dbReference type="InterPro" id="IPR036249">
    <property type="entry name" value="Thioredoxin-like_sf"/>
</dbReference>
<name>A0A0R3W492_TAEAS</name>
<dbReference type="InterPro" id="IPR047185">
    <property type="entry name" value="GLRX1"/>
</dbReference>
<dbReference type="CDD" id="cd03419">
    <property type="entry name" value="GRX_GRXh_1_2_like"/>
    <property type="match status" value="1"/>
</dbReference>
<evidence type="ECO:0000256" key="4">
    <source>
        <dbReference type="ARBA" id="ARBA00022448"/>
    </source>
</evidence>
<evidence type="ECO:0000256" key="1">
    <source>
        <dbReference type="ARBA" id="ARBA00002549"/>
    </source>
</evidence>
<dbReference type="PROSITE" id="PS00195">
    <property type="entry name" value="GLUTAREDOXIN_1"/>
    <property type="match status" value="1"/>
</dbReference>
<dbReference type="Gene3D" id="3.40.30.10">
    <property type="entry name" value="Glutaredoxin"/>
    <property type="match status" value="1"/>
</dbReference>
<keyword evidence="5" id="KW-0249">Electron transport</keyword>
<keyword evidence="7" id="KW-0676">Redox-active center</keyword>
<dbReference type="InterPro" id="IPR002109">
    <property type="entry name" value="Glutaredoxin"/>
</dbReference>
<dbReference type="PROSITE" id="PS51354">
    <property type="entry name" value="GLUTAREDOXIN_2"/>
    <property type="match status" value="1"/>
</dbReference>
<evidence type="ECO:0000313" key="9">
    <source>
        <dbReference type="WBParaSite" id="TASK_0000481801-mRNA-1"/>
    </source>
</evidence>
<dbReference type="PRINTS" id="PR00160">
    <property type="entry name" value="GLUTAREDOXIN"/>
</dbReference>
<dbReference type="WBParaSite" id="TASK_0000481801-mRNA-1">
    <property type="protein sequence ID" value="TASK_0000481801-mRNA-1"/>
    <property type="gene ID" value="TASK_0000481801"/>
</dbReference>
<dbReference type="GO" id="GO:0005739">
    <property type="term" value="C:mitochondrion"/>
    <property type="evidence" value="ECO:0007669"/>
    <property type="project" value="TreeGrafter"/>
</dbReference>
<dbReference type="Pfam" id="PF00462">
    <property type="entry name" value="Glutaredoxin"/>
    <property type="match status" value="1"/>
</dbReference>
<dbReference type="GO" id="GO:0015038">
    <property type="term" value="F:glutathione disulfide oxidoreductase activity"/>
    <property type="evidence" value="ECO:0007669"/>
    <property type="project" value="TreeGrafter"/>
</dbReference>
<dbReference type="STRING" id="60517.A0A0R3W492"/>
<proteinExistence type="inferred from homology"/>
<evidence type="ECO:0000259" key="8">
    <source>
        <dbReference type="Pfam" id="PF00462"/>
    </source>
</evidence>
<dbReference type="PANTHER" id="PTHR46185:SF1">
    <property type="entry name" value="GLUTAREDOXIN-1"/>
    <property type="match status" value="1"/>
</dbReference>
<evidence type="ECO:0000256" key="7">
    <source>
        <dbReference type="ARBA" id="ARBA00023284"/>
    </source>
</evidence>
<dbReference type="PANTHER" id="PTHR46185">
    <property type="entry name" value="GLUTAREDOXIN-1"/>
    <property type="match status" value="1"/>
</dbReference>
<accession>A0A0R3W492</accession>
<organism evidence="9">
    <name type="scientific">Taenia asiatica</name>
    <name type="common">Asian tapeworm</name>
    <dbReference type="NCBI Taxonomy" id="60517"/>
    <lineage>
        <taxon>Eukaryota</taxon>
        <taxon>Metazoa</taxon>
        <taxon>Spiralia</taxon>
        <taxon>Lophotrochozoa</taxon>
        <taxon>Platyhelminthes</taxon>
        <taxon>Cestoda</taxon>
        <taxon>Eucestoda</taxon>
        <taxon>Cyclophyllidea</taxon>
        <taxon>Taeniidae</taxon>
        <taxon>Taenia</taxon>
    </lineage>
</organism>
<comment type="similarity">
    <text evidence="2">Belongs to the glutaredoxin family.</text>
</comment>
<evidence type="ECO:0000256" key="5">
    <source>
        <dbReference type="ARBA" id="ARBA00022982"/>
    </source>
</evidence>
<dbReference type="InterPro" id="IPR011899">
    <property type="entry name" value="Glutaredoxin_euk/vir"/>
</dbReference>